<organism evidence="2 3">
    <name type="scientific">Stichopus japonicus</name>
    <name type="common">Sea cucumber</name>
    <dbReference type="NCBI Taxonomy" id="307972"/>
    <lineage>
        <taxon>Eukaryota</taxon>
        <taxon>Metazoa</taxon>
        <taxon>Echinodermata</taxon>
        <taxon>Eleutherozoa</taxon>
        <taxon>Echinozoa</taxon>
        <taxon>Holothuroidea</taxon>
        <taxon>Aspidochirotacea</taxon>
        <taxon>Aspidochirotida</taxon>
        <taxon>Stichopodidae</taxon>
        <taxon>Apostichopus</taxon>
    </lineage>
</organism>
<proteinExistence type="predicted"/>
<evidence type="ECO:0000259" key="1">
    <source>
        <dbReference type="Pfam" id="PF13802"/>
    </source>
</evidence>
<evidence type="ECO:0000313" key="3">
    <source>
        <dbReference type="Proteomes" id="UP000230750"/>
    </source>
</evidence>
<dbReference type="InterPro" id="IPR025887">
    <property type="entry name" value="Glyco_hydro_31_N_dom"/>
</dbReference>
<dbReference type="STRING" id="307972.A0A2G8JGJ6"/>
<comment type="caution">
    <text evidence="2">The sequence shown here is derived from an EMBL/GenBank/DDBJ whole genome shotgun (WGS) entry which is preliminary data.</text>
</comment>
<reference evidence="2 3" key="1">
    <citation type="journal article" date="2017" name="PLoS Biol.">
        <title>The sea cucumber genome provides insights into morphological evolution and visceral regeneration.</title>
        <authorList>
            <person name="Zhang X."/>
            <person name="Sun L."/>
            <person name="Yuan J."/>
            <person name="Sun Y."/>
            <person name="Gao Y."/>
            <person name="Zhang L."/>
            <person name="Li S."/>
            <person name="Dai H."/>
            <person name="Hamel J.F."/>
            <person name="Liu C."/>
            <person name="Yu Y."/>
            <person name="Liu S."/>
            <person name="Lin W."/>
            <person name="Guo K."/>
            <person name="Jin S."/>
            <person name="Xu P."/>
            <person name="Storey K.B."/>
            <person name="Huan P."/>
            <person name="Zhang T."/>
            <person name="Zhou Y."/>
            <person name="Zhang J."/>
            <person name="Lin C."/>
            <person name="Li X."/>
            <person name="Xing L."/>
            <person name="Huo D."/>
            <person name="Sun M."/>
            <person name="Wang L."/>
            <person name="Mercier A."/>
            <person name="Li F."/>
            <person name="Yang H."/>
            <person name="Xiang J."/>
        </authorList>
    </citation>
    <scope>NUCLEOTIDE SEQUENCE [LARGE SCALE GENOMIC DNA]</scope>
    <source>
        <strain evidence="2">Shaxun</strain>
        <tissue evidence="2">Muscle</tissue>
    </source>
</reference>
<feature type="domain" description="Glycoside hydrolase family 31 N-terminal" evidence="1">
    <location>
        <begin position="7"/>
        <end position="87"/>
    </location>
</feature>
<keyword evidence="3" id="KW-1185">Reference proteome</keyword>
<dbReference type="OrthoDB" id="3237269at2759"/>
<accession>A0A2G8JGJ6</accession>
<dbReference type="Pfam" id="PF13802">
    <property type="entry name" value="Gal_mutarotas_2"/>
    <property type="match status" value="1"/>
</dbReference>
<protein>
    <submittedName>
        <fullName evidence="2">Putative neutral alpha-glucosidase AB isoform X2</fullName>
    </submittedName>
</protein>
<sequence length="120" mass="13476">MKINEVSPLKPRYEVPDVLVAEPEVASWQLGEKSESVLEGSHGNAMSFVLTAQPFRLDILYDGQLVTRVNSRGLMNFEHLRTKKKLQNANVATEDPQIGSRTIKLVSPFVTLKDIDIKLK</sequence>
<dbReference type="Proteomes" id="UP000230750">
    <property type="component" value="Unassembled WGS sequence"/>
</dbReference>
<evidence type="ECO:0000313" key="2">
    <source>
        <dbReference type="EMBL" id="PIK34894.1"/>
    </source>
</evidence>
<name>A0A2G8JGJ6_STIJA</name>
<gene>
    <name evidence="2" type="ORF">BSL78_28275</name>
</gene>
<dbReference type="AlphaFoldDB" id="A0A2G8JGJ6"/>
<dbReference type="EMBL" id="MRZV01002046">
    <property type="protein sequence ID" value="PIK34894.1"/>
    <property type="molecule type" value="Genomic_DNA"/>
</dbReference>